<feature type="non-terminal residue" evidence="1">
    <location>
        <position position="1"/>
    </location>
</feature>
<evidence type="ECO:0000313" key="2">
    <source>
        <dbReference type="Proteomes" id="UP000236751"/>
    </source>
</evidence>
<accession>A0A1H5XD53</accession>
<name>A0A1H5XD53_NITMU</name>
<evidence type="ECO:0000313" key="1">
    <source>
        <dbReference type="EMBL" id="SEG09257.1"/>
    </source>
</evidence>
<reference evidence="1 2" key="1">
    <citation type="submission" date="2016-10" db="EMBL/GenBank/DDBJ databases">
        <authorList>
            <person name="de Groot N.N."/>
        </authorList>
    </citation>
    <scope>NUCLEOTIDE SEQUENCE [LARGE SCALE GENOMIC DNA]</scope>
    <source>
        <strain evidence="1 2">Nl13</strain>
    </source>
</reference>
<gene>
    <name evidence="1" type="ORF">SAMN05216403_1291</name>
</gene>
<protein>
    <submittedName>
        <fullName evidence="1">Uncharacterized protein</fullName>
    </submittedName>
</protein>
<sequence length="87" mass="9711">EQRAKIDAPRFFQHPGRNEMLHMALVHRIQQSSAVARRPIRLSATTGSTGRTSRFLAGDSNGGTRSMTGDIIKVLVSKRFLSRLESF</sequence>
<dbReference type="Proteomes" id="UP000236751">
    <property type="component" value="Unassembled WGS sequence"/>
</dbReference>
<organism evidence="1 2">
    <name type="scientific">Nitrosospira multiformis (strain ATCC 25196 / NCIMB 11849 / C 71)</name>
    <dbReference type="NCBI Taxonomy" id="323848"/>
    <lineage>
        <taxon>Bacteria</taxon>
        <taxon>Pseudomonadati</taxon>
        <taxon>Pseudomonadota</taxon>
        <taxon>Betaproteobacteria</taxon>
        <taxon>Nitrosomonadales</taxon>
        <taxon>Nitrosomonadaceae</taxon>
        <taxon>Nitrosospira</taxon>
    </lineage>
</organism>
<dbReference type="EMBL" id="FNVK01000029">
    <property type="protein sequence ID" value="SEG09257.1"/>
    <property type="molecule type" value="Genomic_DNA"/>
</dbReference>
<dbReference type="RefSeq" id="WP_219817597.1">
    <property type="nucleotide sequence ID" value="NZ_FNVK01000029.1"/>
</dbReference>
<dbReference type="AlphaFoldDB" id="A0A1H5XD53"/>
<proteinExistence type="predicted"/>